<proteinExistence type="predicted"/>
<comment type="caution">
    <text evidence="2">The sequence shown here is derived from an EMBL/GenBank/DDBJ whole genome shotgun (WGS) entry which is preliminary data.</text>
</comment>
<sequence length="422" mass="46492">MVQPINYYESLMPDLAGQALKETQNRLGQSQLTGLNLQNQQMQQQMSEQQAFKQALPGAINDPQKLRELAVQYPSQLQNIQAQLGFRSAQDVAALDSTVNQLQLAISTGDPRNVAAALVQNAEVIQSKGTTPQQLMSMYANNPEQFNEVLFTVKLGTLSAKDQLAVLDKKEGREIDRGKLSESIRSSQASESLQARGQDISATTARRGQDIQMRGQDISAENARLDREIKKSALAQNAIDRQLKTETNQIKLDDLLLKQQEFKRKGEQAKTDKYDTYLSQVNAIDQTIGTANRILDSPGFNGYFGINVNPFGNRYLPGTDAANTEALVDTLKSQTFLANVQLMKGLGALSNAEGQRVTDAIGKLSPSISEKAAKETIKTIISVTNKGKQRLDNKFSTEAEKYRKEQAAPSSNQSEYSSLWGD</sequence>
<organism evidence="2">
    <name type="scientific">Xenorhabdus bovienii str. puntauvense</name>
    <dbReference type="NCBI Taxonomy" id="1398201"/>
    <lineage>
        <taxon>Bacteria</taxon>
        <taxon>Pseudomonadati</taxon>
        <taxon>Pseudomonadota</taxon>
        <taxon>Gammaproteobacteria</taxon>
        <taxon>Enterobacterales</taxon>
        <taxon>Morganellaceae</taxon>
        <taxon>Xenorhabdus</taxon>
    </lineage>
</organism>
<dbReference type="EMBL" id="CBSW010000216">
    <property type="protein sequence ID" value="CDG98051.1"/>
    <property type="molecule type" value="Genomic_DNA"/>
</dbReference>
<dbReference type="HOGENOM" id="CLU_024685_0_0_6"/>
<dbReference type="RefSeq" id="WP_051870743.1">
    <property type="nucleotide sequence ID" value="NZ_CAWLWN010000248.1"/>
</dbReference>
<name>A0A077N728_XENBV</name>
<evidence type="ECO:0000256" key="1">
    <source>
        <dbReference type="SAM" id="MobiDB-lite"/>
    </source>
</evidence>
<gene>
    <name evidence="2" type="ORF">XBP1_2930015</name>
</gene>
<feature type="region of interest" description="Disordered" evidence="1">
    <location>
        <begin position="400"/>
        <end position="422"/>
    </location>
</feature>
<feature type="compositionally biased region" description="Low complexity" evidence="1">
    <location>
        <begin position="183"/>
        <end position="194"/>
    </location>
</feature>
<dbReference type="Pfam" id="PF16928">
    <property type="entry name" value="Inj_translocase"/>
    <property type="match status" value="1"/>
</dbReference>
<protein>
    <submittedName>
        <fullName evidence="2">Uncharacterized protein</fullName>
    </submittedName>
</protein>
<dbReference type="AlphaFoldDB" id="A0A077N728"/>
<dbReference type="InterPro" id="IPR031619">
    <property type="entry name" value="Inj_translocase"/>
</dbReference>
<accession>A0A077N728</accession>
<dbReference type="Proteomes" id="UP000028511">
    <property type="component" value="Unassembled WGS sequence"/>
</dbReference>
<evidence type="ECO:0000313" key="2">
    <source>
        <dbReference type="EMBL" id="CDG98051.1"/>
    </source>
</evidence>
<feature type="compositionally biased region" description="Polar residues" evidence="1">
    <location>
        <begin position="408"/>
        <end position="422"/>
    </location>
</feature>
<reference evidence="2" key="1">
    <citation type="submission" date="2013-07" db="EMBL/GenBank/DDBJ databases">
        <title>Sub-species coevolution in mutualistic symbiosis.</title>
        <authorList>
            <person name="Murfin K."/>
            <person name="Klassen J."/>
            <person name="Lee M."/>
            <person name="Forst S."/>
            <person name="Stock P."/>
            <person name="Goodrich-Blair H."/>
        </authorList>
    </citation>
    <scope>NUCLEOTIDE SEQUENCE [LARGE SCALE GENOMIC DNA]</scope>
    <source>
        <strain evidence="2">Puntauvense</strain>
    </source>
</reference>
<feature type="region of interest" description="Disordered" evidence="1">
    <location>
        <begin position="181"/>
        <end position="214"/>
    </location>
</feature>